<comment type="function">
    <text evidence="8">This protein is a component of the acetyl coenzyme A carboxylase complex; first, biotin carboxylase catalyzes the carboxylation of the carrier protein and then the transcarboxylase transfers the carboxyl group to form malonyl-CoA.</text>
</comment>
<dbReference type="PROSITE" id="PS50968">
    <property type="entry name" value="BIOTINYL_LIPOYL"/>
    <property type="match status" value="1"/>
</dbReference>
<evidence type="ECO:0000313" key="11">
    <source>
        <dbReference type="EMBL" id="MEJ2888514.1"/>
    </source>
</evidence>
<dbReference type="Pfam" id="PF00364">
    <property type="entry name" value="Biotin_lipoyl"/>
    <property type="match status" value="1"/>
</dbReference>
<evidence type="ECO:0000256" key="3">
    <source>
        <dbReference type="ARBA" id="ARBA00022516"/>
    </source>
</evidence>
<keyword evidence="12" id="KW-1185">Reference proteome</keyword>
<gene>
    <name evidence="11" type="ORF">WCD41_18800</name>
</gene>
<dbReference type="EMBL" id="JBBEGL010000005">
    <property type="protein sequence ID" value="MEJ2888514.1"/>
    <property type="molecule type" value="Genomic_DNA"/>
</dbReference>
<feature type="region of interest" description="Disordered" evidence="9">
    <location>
        <begin position="1"/>
        <end position="21"/>
    </location>
</feature>
<dbReference type="PROSITE" id="PS00188">
    <property type="entry name" value="BIOTIN"/>
    <property type="match status" value="1"/>
</dbReference>
<keyword evidence="3 8" id="KW-0444">Lipid biosynthesis</keyword>
<dbReference type="CDD" id="cd06850">
    <property type="entry name" value="biotinyl_domain"/>
    <property type="match status" value="1"/>
</dbReference>
<evidence type="ECO:0000256" key="7">
    <source>
        <dbReference type="ARBA" id="ARBA00023267"/>
    </source>
</evidence>
<feature type="compositionally biased region" description="Pro residues" evidence="9">
    <location>
        <begin position="69"/>
        <end position="83"/>
    </location>
</feature>
<evidence type="ECO:0000256" key="8">
    <source>
        <dbReference type="RuleBase" id="RU364072"/>
    </source>
</evidence>
<accession>A0ABU8N7W6</accession>
<comment type="caution">
    <text evidence="11">The sequence shown here is derived from an EMBL/GenBank/DDBJ whole genome shotgun (WGS) entry which is preliminary data.</text>
</comment>
<name>A0ABU8N7W6_9PSEU</name>
<comment type="pathway">
    <text evidence="1 8">Lipid metabolism; fatty acid biosynthesis.</text>
</comment>
<evidence type="ECO:0000259" key="10">
    <source>
        <dbReference type="PROSITE" id="PS50968"/>
    </source>
</evidence>
<dbReference type="Proteomes" id="UP001370100">
    <property type="component" value="Unassembled WGS sequence"/>
</dbReference>
<evidence type="ECO:0000313" key="12">
    <source>
        <dbReference type="Proteomes" id="UP001370100"/>
    </source>
</evidence>
<dbReference type="InterPro" id="IPR001249">
    <property type="entry name" value="AcCoA_biotinCC"/>
</dbReference>
<evidence type="ECO:0000256" key="1">
    <source>
        <dbReference type="ARBA" id="ARBA00005194"/>
    </source>
</evidence>
<evidence type="ECO:0000256" key="6">
    <source>
        <dbReference type="ARBA" id="ARBA00023160"/>
    </source>
</evidence>
<feature type="domain" description="Lipoyl-binding" evidence="10">
    <location>
        <begin position="98"/>
        <end position="174"/>
    </location>
</feature>
<keyword evidence="5 8" id="KW-0443">Lipid metabolism</keyword>
<dbReference type="RefSeq" id="WP_337715150.1">
    <property type="nucleotide sequence ID" value="NZ_JBBEGL010000005.1"/>
</dbReference>
<sequence length="180" mass="17932">MITHRNGVSPVDEHRGDPGQGLEALRDTAVSLAGALPERPARIRVASGTESIEVEWGTGGEPAGSAPTTPAPAPAAVPGPAPAPASASAPAPVPAGPAVTIVAPLVGTFYGAPSPGEPPFVAVGDTVHPGQQVAIVEAMKLMNAVHADRGGVVTAVRVSDGEMVEFGQVLVELDHIADGD</sequence>
<dbReference type="PRINTS" id="PR01071">
    <property type="entry name" value="ACOABIOTINCC"/>
</dbReference>
<dbReference type="InterPro" id="IPR000089">
    <property type="entry name" value="Biotin_lipoyl"/>
</dbReference>
<evidence type="ECO:0000256" key="2">
    <source>
        <dbReference type="ARBA" id="ARBA00017562"/>
    </source>
</evidence>
<evidence type="ECO:0000256" key="9">
    <source>
        <dbReference type="SAM" id="MobiDB-lite"/>
    </source>
</evidence>
<organism evidence="11 12">
    <name type="scientific">Actinomycetospora aeridis</name>
    <dbReference type="NCBI Taxonomy" id="3129231"/>
    <lineage>
        <taxon>Bacteria</taxon>
        <taxon>Bacillati</taxon>
        <taxon>Actinomycetota</taxon>
        <taxon>Actinomycetes</taxon>
        <taxon>Pseudonocardiales</taxon>
        <taxon>Pseudonocardiaceae</taxon>
        <taxon>Actinomycetospora</taxon>
    </lineage>
</organism>
<feature type="region of interest" description="Disordered" evidence="9">
    <location>
        <begin position="52"/>
        <end position="89"/>
    </location>
</feature>
<dbReference type="PANTHER" id="PTHR45266:SF3">
    <property type="entry name" value="OXALOACETATE DECARBOXYLASE ALPHA CHAIN"/>
    <property type="match status" value="1"/>
</dbReference>
<dbReference type="SUPFAM" id="SSF51230">
    <property type="entry name" value="Single hybrid motif"/>
    <property type="match status" value="1"/>
</dbReference>
<evidence type="ECO:0000256" key="5">
    <source>
        <dbReference type="ARBA" id="ARBA00023098"/>
    </source>
</evidence>
<proteinExistence type="predicted"/>
<reference evidence="11 12" key="1">
    <citation type="submission" date="2024-03" db="EMBL/GenBank/DDBJ databases">
        <title>Actinomycetospora sp. OC33-EN06, a novel actinomycete isolated from wild orchid (Aerides multiflora).</title>
        <authorList>
            <person name="Suriyachadkun C."/>
        </authorList>
    </citation>
    <scope>NUCLEOTIDE SEQUENCE [LARGE SCALE GENOMIC DNA]</scope>
    <source>
        <strain evidence="11 12">OC33-EN06</strain>
    </source>
</reference>
<keyword evidence="6 8" id="KW-0275">Fatty acid biosynthesis</keyword>
<evidence type="ECO:0000256" key="4">
    <source>
        <dbReference type="ARBA" id="ARBA00022832"/>
    </source>
</evidence>
<keyword evidence="7 8" id="KW-0092">Biotin</keyword>
<keyword evidence="4 8" id="KW-0276">Fatty acid metabolism</keyword>
<dbReference type="InterPro" id="IPR011053">
    <property type="entry name" value="Single_hybrid_motif"/>
</dbReference>
<dbReference type="Gene3D" id="2.40.50.100">
    <property type="match status" value="1"/>
</dbReference>
<dbReference type="InterPro" id="IPR001882">
    <property type="entry name" value="Biotin_BS"/>
</dbReference>
<protein>
    <recommendedName>
        <fullName evidence="2 8">Biotin carboxyl carrier protein of acetyl-CoA carboxylase</fullName>
    </recommendedName>
</protein>
<dbReference type="InterPro" id="IPR050709">
    <property type="entry name" value="Biotin_Carboxyl_Carrier/Decarb"/>
</dbReference>
<dbReference type="PANTHER" id="PTHR45266">
    <property type="entry name" value="OXALOACETATE DECARBOXYLASE ALPHA CHAIN"/>
    <property type="match status" value="1"/>
</dbReference>